<dbReference type="PANTHER" id="PTHR12560">
    <property type="entry name" value="LONGEVITY ASSURANCE FACTOR 1 LAG1"/>
    <property type="match status" value="1"/>
</dbReference>
<dbReference type="Gene3D" id="1.10.10.60">
    <property type="entry name" value="Homeodomain-like"/>
    <property type="match status" value="1"/>
</dbReference>
<dbReference type="GO" id="GO:0050291">
    <property type="term" value="F:sphingosine N-acyltransferase activity"/>
    <property type="evidence" value="ECO:0007669"/>
    <property type="project" value="InterPro"/>
</dbReference>
<dbReference type="EnsemblMetazoa" id="GPAI038908-RA">
    <property type="protein sequence ID" value="GPAI038908-PA"/>
    <property type="gene ID" value="GPAI038908"/>
</dbReference>
<sequence length="290" mass="33979">MPCEFLKIDSNSTKGSFKTVMNVLQKVRDTFWSTNVWLPPNTTWADIAPGSHPDRPCLAIAHGSGCNASAVCVRKLTEMAKHLDMTERQIERWWRLRRAQDKPSTLTKFCENTWRCIYYTYSFIFGLIVLWDKSWLWDVKNCWYGYPHQSITNDIWWYYMISMSFYWSLTVTQFFDVKRKDFWQMFIHHMVTLMLMSFSWVCNLHRVGSLVLLVHDCADIFLEAAKLTKYANYQKLCDIIFAIFTMSGDIRSSDSEDISQSSENIQTAVNGNIMDKSTGNHIKRKKASKN</sequence>
<evidence type="ECO:0000256" key="2">
    <source>
        <dbReference type="ARBA" id="ARBA00004760"/>
    </source>
</evidence>
<evidence type="ECO:0000313" key="10">
    <source>
        <dbReference type="Proteomes" id="UP000092445"/>
    </source>
</evidence>
<feature type="transmembrane region" description="Helical" evidence="7">
    <location>
        <begin position="116"/>
        <end position="136"/>
    </location>
</feature>
<reference evidence="10" key="1">
    <citation type="submission" date="2014-03" db="EMBL/GenBank/DDBJ databases">
        <authorList>
            <person name="Aksoy S."/>
            <person name="Warren W."/>
            <person name="Wilson R.K."/>
        </authorList>
    </citation>
    <scope>NUCLEOTIDE SEQUENCE [LARGE SCALE GENOMIC DNA]</scope>
    <source>
        <strain evidence="10">IAEA</strain>
    </source>
</reference>
<keyword evidence="4 7" id="KW-0812">Transmembrane</keyword>
<evidence type="ECO:0000256" key="6">
    <source>
        <dbReference type="ARBA" id="ARBA00023136"/>
    </source>
</evidence>
<dbReference type="InterPro" id="IPR006634">
    <property type="entry name" value="TLC-dom"/>
</dbReference>
<comment type="pathway">
    <text evidence="2">Lipid metabolism; sphingolipid metabolism.</text>
</comment>
<dbReference type="STRING" id="7398.A0A1B0A9W5"/>
<keyword evidence="10" id="KW-1185">Reference proteome</keyword>
<dbReference type="Proteomes" id="UP000092445">
    <property type="component" value="Unassembled WGS sequence"/>
</dbReference>
<dbReference type="AlphaFoldDB" id="A0A1B0A9W5"/>
<dbReference type="GO" id="GO:0046513">
    <property type="term" value="P:ceramide biosynthetic process"/>
    <property type="evidence" value="ECO:0007669"/>
    <property type="project" value="InterPro"/>
</dbReference>
<dbReference type="InterPro" id="IPR016439">
    <property type="entry name" value="Lag1/Lac1-like"/>
</dbReference>
<feature type="domain" description="TLC" evidence="8">
    <location>
        <begin position="107"/>
        <end position="288"/>
    </location>
</feature>
<evidence type="ECO:0000313" key="9">
    <source>
        <dbReference type="EnsemblMetazoa" id="GPAI038908-PA"/>
    </source>
</evidence>
<dbReference type="GO" id="GO:0016020">
    <property type="term" value="C:membrane"/>
    <property type="evidence" value="ECO:0007669"/>
    <property type="project" value="UniProtKB-SubCell"/>
</dbReference>
<evidence type="ECO:0000256" key="4">
    <source>
        <dbReference type="ARBA" id="ARBA00022692"/>
    </source>
</evidence>
<evidence type="ECO:0000256" key="7">
    <source>
        <dbReference type="SAM" id="Phobius"/>
    </source>
</evidence>
<evidence type="ECO:0000256" key="1">
    <source>
        <dbReference type="ARBA" id="ARBA00004141"/>
    </source>
</evidence>
<comment type="subcellular location">
    <subcellularLocation>
        <location evidence="1">Membrane</location>
        <topology evidence="1">Multi-pass membrane protein</topology>
    </subcellularLocation>
</comment>
<feature type="transmembrane region" description="Helical" evidence="7">
    <location>
        <begin position="156"/>
        <end position="175"/>
    </location>
</feature>
<proteinExistence type="predicted"/>
<keyword evidence="5 7" id="KW-1133">Transmembrane helix</keyword>
<keyword evidence="6 7" id="KW-0472">Membrane</keyword>
<dbReference type="SMART" id="SM00724">
    <property type="entry name" value="TLC"/>
    <property type="match status" value="1"/>
</dbReference>
<evidence type="ECO:0000256" key="5">
    <source>
        <dbReference type="ARBA" id="ARBA00022989"/>
    </source>
</evidence>
<dbReference type="Pfam" id="PF03798">
    <property type="entry name" value="TRAM_LAG1_CLN8"/>
    <property type="match status" value="1"/>
</dbReference>
<name>A0A1B0A9W5_GLOPL</name>
<reference evidence="9" key="2">
    <citation type="submission" date="2020-05" db="UniProtKB">
        <authorList>
            <consortium name="EnsemblMetazoa"/>
        </authorList>
    </citation>
    <scope>IDENTIFICATION</scope>
    <source>
        <strain evidence="9">IAEA</strain>
    </source>
</reference>
<evidence type="ECO:0000259" key="8">
    <source>
        <dbReference type="SMART" id="SM00724"/>
    </source>
</evidence>
<dbReference type="UniPathway" id="UPA00222"/>
<evidence type="ECO:0000256" key="3">
    <source>
        <dbReference type="ARBA" id="ARBA00004991"/>
    </source>
</evidence>
<dbReference type="PANTHER" id="PTHR12560:SF0">
    <property type="entry name" value="LD18904P"/>
    <property type="match status" value="1"/>
</dbReference>
<organism evidence="9 10">
    <name type="scientific">Glossina pallidipes</name>
    <name type="common">Tsetse fly</name>
    <dbReference type="NCBI Taxonomy" id="7398"/>
    <lineage>
        <taxon>Eukaryota</taxon>
        <taxon>Metazoa</taxon>
        <taxon>Ecdysozoa</taxon>
        <taxon>Arthropoda</taxon>
        <taxon>Hexapoda</taxon>
        <taxon>Insecta</taxon>
        <taxon>Pterygota</taxon>
        <taxon>Neoptera</taxon>
        <taxon>Endopterygota</taxon>
        <taxon>Diptera</taxon>
        <taxon>Brachycera</taxon>
        <taxon>Muscomorpha</taxon>
        <taxon>Hippoboscoidea</taxon>
        <taxon>Glossinidae</taxon>
        <taxon>Glossina</taxon>
    </lineage>
</organism>
<accession>A0A1B0A9W5</accession>
<dbReference type="VEuPathDB" id="VectorBase:GPAI038908"/>
<protein>
    <recommendedName>
        <fullName evidence="8">TLC domain-containing protein</fullName>
    </recommendedName>
</protein>
<comment type="pathway">
    <text evidence="3">Sphingolipid metabolism.</text>
</comment>